<dbReference type="InterPro" id="IPR058625">
    <property type="entry name" value="MdtA-like_BSH"/>
</dbReference>
<dbReference type="InterPro" id="IPR058792">
    <property type="entry name" value="Beta-barrel_RND_2"/>
</dbReference>
<protein>
    <submittedName>
        <fullName evidence="5">Efflux RND transporter periplasmic adaptor subunit</fullName>
    </submittedName>
</protein>
<dbReference type="RefSeq" id="WP_174139513.1">
    <property type="nucleotide sequence ID" value="NZ_JABUFE010000012.1"/>
</dbReference>
<evidence type="ECO:0000313" key="5">
    <source>
        <dbReference type="EMBL" id="NSX56357.1"/>
    </source>
</evidence>
<accession>A0ABX2ITW2</accession>
<feature type="coiled-coil region" evidence="2">
    <location>
        <begin position="176"/>
        <end position="203"/>
    </location>
</feature>
<dbReference type="InterPro" id="IPR006143">
    <property type="entry name" value="RND_pump_MFP"/>
</dbReference>
<dbReference type="PANTHER" id="PTHR30469:SF29">
    <property type="entry name" value="BLR2860 PROTEIN"/>
    <property type="match status" value="1"/>
</dbReference>
<feature type="domain" description="Multidrug resistance protein MdtA-like barrel-sandwich hybrid" evidence="3">
    <location>
        <begin position="76"/>
        <end position="230"/>
    </location>
</feature>
<proteinExistence type="inferred from homology"/>
<gene>
    <name evidence="5" type="ORF">HRQ87_16325</name>
</gene>
<evidence type="ECO:0000313" key="6">
    <source>
        <dbReference type="Proteomes" id="UP000777935"/>
    </source>
</evidence>
<feature type="domain" description="CusB-like beta-barrel" evidence="4">
    <location>
        <begin position="242"/>
        <end position="309"/>
    </location>
</feature>
<evidence type="ECO:0000259" key="4">
    <source>
        <dbReference type="Pfam" id="PF25954"/>
    </source>
</evidence>
<dbReference type="Gene3D" id="2.40.50.100">
    <property type="match status" value="1"/>
</dbReference>
<dbReference type="Pfam" id="PF25954">
    <property type="entry name" value="Beta-barrel_RND_2"/>
    <property type="match status" value="1"/>
</dbReference>
<dbReference type="Gene3D" id="2.40.420.20">
    <property type="match status" value="1"/>
</dbReference>
<dbReference type="Gene3D" id="2.40.30.170">
    <property type="match status" value="1"/>
</dbReference>
<dbReference type="SUPFAM" id="SSF111369">
    <property type="entry name" value="HlyD-like secretion proteins"/>
    <property type="match status" value="1"/>
</dbReference>
<evidence type="ECO:0000256" key="1">
    <source>
        <dbReference type="ARBA" id="ARBA00009477"/>
    </source>
</evidence>
<keyword evidence="6" id="KW-1185">Reference proteome</keyword>
<dbReference type="PANTHER" id="PTHR30469">
    <property type="entry name" value="MULTIDRUG RESISTANCE PROTEIN MDTA"/>
    <property type="match status" value="1"/>
</dbReference>
<keyword evidence="2" id="KW-0175">Coiled coil</keyword>
<evidence type="ECO:0000259" key="3">
    <source>
        <dbReference type="Pfam" id="PF25917"/>
    </source>
</evidence>
<name>A0ABX2ITW2_9RHOB</name>
<evidence type="ECO:0000256" key="2">
    <source>
        <dbReference type="SAM" id="Coils"/>
    </source>
</evidence>
<dbReference type="NCBIfam" id="TIGR01730">
    <property type="entry name" value="RND_mfp"/>
    <property type="match status" value="1"/>
</dbReference>
<sequence>MKLFSILTAILVSAFLYFLVFERDALMAVAANSTDDVEDETDAEENLRRVSVVALRSEVKSIDSAVLLRGRTEALRQVVVKSETSGLVMSDPLRKGSRVQAGELLCKLDPGTREAALAEANARLPEAYARQREAEARLTEAQINDRAAAKLSEGGFASQTRVASTAASVEAALAAKESAEASVQAAEAGIKGARKEIERLDIRAPFAGLLETDTAETGSLLQPGAECATIIQLDPIKLVGFAPETEVDRITVGATAGARLLSGRQVTGQVTFLSRAADPETRTFRVEVFVPNPNMDIRDGQTVEILIASDGADAHLLPGSALTLNDDGDLGVRIVNKDQRVAFSTVNFIRDTVDGVWVNGLPDAVDVIVVGHEYVTDGVPVTVTYREPEQ</sequence>
<comment type="caution">
    <text evidence="5">The sequence shown here is derived from an EMBL/GenBank/DDBJ whole genome shotgun (WGS) entry which is preliminary data.</text>
</comment>
<comment type="similarity">
    <text evidence="1">Belongs to the membrane fusion protein (MFP) (TC 8.A.1) family.</text>
</comment>
<dbReference type="Gene3D" id="1.10.287.470">
    <property type="entry name" value="Helix hairpin bin"/>
    <property type="match status" value="1"/>
</dbReference>
<organism evidence="5 6">
    <name type="scientific">Parasulfitobacter algicola</name>
    <dbReference type="NCBI Taxonomy" id="2614809"/>
    <lineage>
        <taxon>Bacteria</taxon>
        <taxon>Pseudomonadati</taxon>
        <taxon>Pseudomonadota</taxon>
        <taxon>Alphaproteobacteria</taxon>
        <taxon>Rhodobacterales</taxon>
        <taxon>Roseobacteraceae</taxon>
        <taxon>Parasulfitobacter</taxon>
    </lineage>
</organism>
<dbReference type="Pfam" id="PF25917">
    <property type="entry name" value="BSH_RND"/>
    <property type="match status" value="1"/>
</dbReference>
<dbReference type="Proteomes" id="UP000777935">
    <property type="component" value="Unassembled WGS sequence"/>
</dbReference>
<reference evidence="5 6" key="1">
    <citation type="submission" date="2020-06" db="EMBL/GenBank/DDBJ databases">
        <title>Sulfitobacter algicola sp. nov., isolated from green algae.</title>
        <authorList>
            <person name="Wang C."/>
        </authorList>
    </citation>
    <scope>NUCLEOTIDE SEQUENCE [LARGE SCALE GENOMIC DNA]</scope>
    <source>
        <strain evidence="5 6">1151</strain>
    </source>
</reference>
<dbReference type="EMBL" id="JABUFE010000012">
    <property type="protein sequence ID" value="NSX56357.1"/>
    <property type="molecule type" value="Genomic_DNA"/>
</dbReference>